<comment type="similarity">
    <text evidence="3">Belongs to the vinculin/alpha-catenin family.</text>
</comment>
<dbReference type="GO" id="GO:0016342">
    <property type="term" value="C:catenin complex"/>
    <property type="evidence" value="ECO:0007669"/>
    <property type="project" value="TreeGrafter"/>
</dbReference>
<dbReference type="GO" id="GO:0045296">
    <property type="term" value="F:cadherin binding"/>
    <property type="evidence" value="ECO:0007669"/>
    <property type="project" value="InterPro"/>
</dbReference>
<feature type="compositionally biased region" description="Basic and acidic residues" evidence="8">
    <location>
        <begin position="904"/>
        <end position="921"/>
    </location>
</feature>
<dbReference type="AlphaFoldDB" id="A0A1I7UBZ3"/>
<sequence>MYTNGDSQPDDVRRILRDVKSRKVLNQIMQMINEVLNITETFPLAKGQTAEGLVATVDAALANFLETGSFAISKCPIANSDREAVAELKDALRVVQDSGQVMVQTGRDFVRDSTCSKKRAIATKSGESLLTAVAKFLILADSIDVRVIVNKVDEIRETVRRMKEADSKEKVTMQYEVMISLIEEVDMTIRRRAVDLVKPQQRDDLLAARSALRQTAPLLYTSTLTFVRHPEDQASARNRDATEYEMLSALDSLESVLNGQEPNIIFSEYGRIGDLINEIDTFQNRIEIDPMKYRKDKNRPELEERAERIVSGSASIADSSNTRESRKQKIVAECNNLRQALQELLTEYEKSTGRRDDSDDIPLGIVEVHKRTKDLRRHLRRAIVDHISDAFLDTRTPLILLIEAAKEGDVDKTREKARLFADHAREIVNVARFSCQISSDVEGISIIQHTASQLENLAPQVSNAAILLSCHPASKPAQQNMEAYKNLWFEKVKLLTTALDNITTLDDFLAVSEAHIVEDCERGIKGILANAATPEENAMNCGDVDCAAGSIRGRALRVCDVVDSEMDFLQNSEYTESVKQAVRILREQRVEEFAVRASDLANRQETTGLNWDSNMKENEMNEFINACTLVHDAVKDIRHALLMNRSMHDVDSDVEYEVDGVGNSDGNQTISEQENQQNLMRRLPEEEKKKIQAQIDIFKVTQNRFEREVAKWDETGNDIISLANNMCKIMMSMTEFTRGCGPLKTTMDVIKAAQEISLYGTKLDKLARQIADQSDDSQTKRDLQAYLQRIPLYCTQLNICSKVKADITQVGNEIVVSALDSAMSLIQNARNLLDAVVLTVKSAYIASTKIRRVNPNSVRVEWRMAPPKKQPLIRPQKNNTIISFRRASERRPLQPAKVLAEFTRSEHDTGNESGDEIDHFNRQQRRVNNVF</sequence>
<dbReference type="GO" id="GO:0005737">
    <property type="term" value="C:cytoplasm"/>
    <property type="evidence" value="ECO:0007669"/>
    <property type="project" value="UniProtKB-SubCell"/>
</dbReference>
<evidence type="ECO:0000256" key="7">
    <source>
        <dbReference type="SAM" id="Coils"/>
    </source>
</evidence>
<dbReference type="Pfam" id="PF01044">
    <property type="entry name" value="Vinculin"/>
    <property type="match status" value="1"/>
</dbReference>
<accession>A0A1I7UBZ3</accession>
<evidence type="ECO:0000256" key="5">
    <source>
        <dbReference type="ARBA" id="ARBA00022889"/>
    </source>
</evidence>
<dbReference type="eggNOG" id="KOG3681">
    <property type="taxonomic scope" value="Eukaryota"/>
</dbReference>
<dbReference type="SUPFAM" id="SSF47220">
    <property type="entry name" value="alpha-catenin/vinculin-like"/>
    <property type="match status" value="4"/>
</dbReference>
<comment type="subcellular location">
    <subcellularLocation>
        <location evidence="1">Cell junction</location>
    </subcellularLocation>
    <subcellularLocation>
        <location evidence="2">Cytoplasm</location>
    </subcellularLocation>
</comment>
<organism evidence="9 10">
    <name type="scientific">Caenorhabditis tropicalis</name>
    <dbReference type="NCBI Taxonomy" id="1561998"/>
    <lineage>
        <taxon>Eukaryota</taxon>
        <taxon>Metazoa</taxon>
        <taxon>Ecdysozoa</taxon>
        <taxon>Nematoda</taxon>
        <taxon>Chromadorea</taxon>
        <taxon>Rhabditida</taxon>
        <taxon>Rhabditina</taxon>
        <taxon>Rhabditomorpha</taxon>
        <taxon>Rhabditoidea</taxon>
        <taxon>Rhabditidae</taxon>
        <taxon>Peloderinae</taxon>
        <taxon>Caenorhabditis</taxon>
    </lineage>
</organism>
<protein>
    <submittedName>
        <fullName evidence="10">Vinculin</fullName>
    </submittedName>
</protein>
<dbReference type="GO" id="GO:0051015">
    <property type="term" value="F:actin filament binding"/>
    <property type="evidence" value="ECO:0007669"/>
    <property type="project" value="InterPro"/>
</dbReference>
<keyword evidence="7" id="KW-0175">Coiled coil</keyword>
<evidence type="ECO:0000256" key="2">
    <source>
        <dbReference type="ARBA" id="ARBA00004496"/>
    </source>
</evidence>
<keyword evidence="4" id="KW-0963">Cytoplasm</keyword>
<dbReference type="PANTHER" id="PTHR18914">
    <property type="entry name" value="ALPHA CATENIN"/>
    <property type="match status" value="1"/>
</dbReference>
<dbReference type="Gene3D" id="6.10.250.2510">
    <property type="match status" value="1"/>
</dbReference>
<keyword evidence="5" id="KW-0130">Cell adhesion</keyword>
<dbReference type="WBParaSite" id="Csp11.Scaffold629.g7792.t1">
    <property type="protein sequence ID" value="Csp11.Scaffold629.g7792.t1"/>
    <property type="gene ID" value="Csp11.Scaffold629.g7792"/>
</dbReference>
<dbReference type="GO" id="GO:0016477">
    <property type="term" value="P:cell migration"/>
    <property type="evidence" value="ECO:0007669"/>
    <property type="project" value="TreeGrafter"/>
</dbReference>
<dbReference type="PRINTS" id="PR00805">
    <property type="entry name" value="ALPHACATENIN"/>
</dbReference>
<evidence type="ECO:0000256" key="4">
    <source>
        <dbReference type="ARBA" id="ARBA00022490"/>
    </source>
</evidence>
<keyword evidence="6" id="KW-0965">Cell junction</keyword>
<evidence type="ECO:0000256" key="1">
    <source>
        <dbReference type="ARBA" id="ARBA00004282"/>
    </source>
</evidence>
<dbReference type="Proteomes" id="UP000095282">
    <property type="component" value="Unplaced"/>
</dbReference>
<evidence type="ECO:0000313" key="10">
    <source>
        <dbReference type="WBParaSite" id="Csp11.Scaffold629.g7792.t1"/>
    </source>
</evidence>
<dbReference type="PANTHER" id="PTHR18914:SF9">
    <property type="entry name" value="CATENIN ALPHA"/>
    <property type="match status" value="1"/>
</dbReference>
<dbReference type="GO" id="GO:0008013">
    <property type="term" value="F:beta-catenin binding"/>
    <property type="evidence" value="ECO:0007669"/>
    <property type="project" value="TreeGrafter"/>
</dbReference>
<proteinExistence type="inferred from homology"/>
<dbReference type="GO" id="GO:0098609">
    <property type="term" value="P:cell-cell adhesion"/>
    <property type="evidence" value="ECO:0007669"/>
    <property type="project" value="TreeGrafter"/>
</dbReference>
<keyword evidence="9" id="KW-1185">Reference proteome</keyword>
<feature type="coiled-coil region" evidence="7">
    <location>
        <begin position="327"/>
        <end position="354"/>
    </location>
</feature>
<dbReference type="Gene3D" id="1.20.120.230">
    <property type="entry name" value="Alpha-catenin/vinculin-like"/>
    <property type="match status" value="5"/>
</dbReference>
<reference evidence="10" key="1">
    <citation type="submission" date="2016-11" db="UniProtKB">
        <authorList>
            <consortium name="WormBaseParasite"/>
        </authorList>
    </citation>
    <scope>IDENTIFICATION</scope>
</reference>
<evidence type="ECO:0000313" key="9">
    <source>
        <dbReference type="Proteomes" id="UP000095282"/>
    </source>
</evidence>
<dbReference type="STRING" id="1561998.A0A1I7UBZ3"/>
<dbReference type="GO" id="GO:0005912">
    <property type="term" value="C:adherens junction"/>
    <property type="evidence" value="ECO:0007669"/>
    <property type="project" value="TreeGrafter"/>
</dbReference>
<evidence type="ECO:0000256" key="6">
    <source>
        <dbReference type="ARBA" id="ARBA00022949"/>
    </source>
</evidence>
<evidence type="ECO:0000256" key="8">
    <source>
        <dbReference type="SAM" id="MobiDB-lite"/>
    </source>
</evidence>
<feature type="region of interest" description="Disordered" evidence="8">
    <location>
        <begin position="904"/>
        <end position="931"/>
    </location>
</feature>
<dbReference type="InterPro" id="IPR001033">
    <property type="entry name" value="Alpha_catenin"/>
</dbReference>
<dbReference type="InterPro" id="IPR006077">
    <property type="entry name" value="Vinculin/catenin"/>
</dbReference>
<evidence type="ECO:0000256" key="3">
    <source>
        <dbReference type="ARBA" id="ARBA00008376"/>
    </source>
</evidence>
<name>A0A1I7UBZ3_9PELO</name>
<dbReference type="InterPro" id="IPR036723">
    <property type="entry name" value="Alpha-catenin/vinculin-like_sf"/>
</dbReference>